<dbReference type="InterPro" id="IPR017938">
    <property type="entry name" value="Riboflavin_synthase-like_b-brl"/>
</dbReference>
<dbReference type="PRINTS" id="PR00409">
    <property type="entry name" value="PHDIOXRDTASE"/>
</dbReference>
<evidence type="ECO:0000259" key="13">
    <source>
        <dbReference type="PROSITE" id="PS51384"/>
    </source>
</evidence>
<keyword evidence="6 11" id="KW-1133">Transmembrane helix</keyword>
<dbReference type="InterPro" id="IPR039261">
    <property type="entry name" value="FNR_nucleotide-bd"/>
</dbReference>
<evidence type="ECO:0000256" key="5">
    <source>
        <dbReference type="ARBA" id="ARBA00022723"/>
    </source>
</evidence>
<feature type="transmembrane region" description="Helical" evidence="11">
    <location>
        <begin position="130"/>
        <end position="150"/>
    </location>
</feature>
<feature type="transmembrane region" description="Helical" evidence="11">
    <location>
        <begin position="156"/>
        <end position="177"/>
    </location>
</feature>
<dbReference type="EMBL" id="CAEZSG010000005">
    <property type="protein sequence ID" value="CAB4530884.1"/>
    <property type="molecule type" value="Genomic_DNA"/>
</dbReference>
<dbReference type="SUPFAM" id="SSF54292">
    <property type="entry name" value="2Fe-2S ferredoxin-like"/>
    <property type="match status" value="1"/>
</dbReference>
<keyword evidence="9" id="KW-0411">Iron-sulfur</keyword>
<evidence type="ECO:0000313" key="14">
    <source>
        <dbReference type="EMBL" id="CAB4530884.1"/>
    </source>
</evidence>
<feature type="domain" description="FAD-binding FR-type" evidence="13">
    <location>
        <begin position="217"/>
        <end position="319"/>
    </location>
</feature>
<feature type="transmembrane region" description="Helical" evidence="11">
    <location>
        <begin position="52"/>
        <end position="70"/>
    </location>
</feature>
<feature type="domain" description="2Fe-2S ferredoxin-type" evidence="12">
    <location>
        <begin position="439"/>
        <end position="524"/>
    </location>
</feature>
<keyword evidence="3 11" id="KW-0812">Transmembrane</keyword>
<evidence type="ECO:0000256" key="8">
    <source>
        <dbReference type="ARBA" id="ARBA00023004"/>
    </source>
</evidence>
<dbReference type="InterPro" id="IPR006058">
    <property type="entry name" value="2Fe2S_fd_BS"/>
</dbReference>
<evidence type="ECO:0000256" key="1">
    <source>
        <dbReference type="ARBA" id="ARBA00004141"/>
    </source>
</evidence>
<dbReference type="PROSITE" id="PS51384">
    <property type="entry name" value="FAD_FR"/>
    <property type="match status" value="1"/>
</dbReference>
<gene>
    <name evidence="14" type="ORF">UFOPK1413_00064</name>
</gene>
<dbReference type="PROSITE" id="PS00197">
    <property type="entry name" value="2FE2S_FER_1"/>
    <property type="match status" value="1"/>
</dbReference>
<keyword evidence="4" id="KW-0001">2Fe-2S</keyword>
<dbReference type="GO" id="GO:0046872">
    <property type="term" value="F:metal ion binding"/>
    <property type="evidence" value="ECO:0007669"/>
    <property type="project" value="UniProtKB-KW"/>
</dbReference>
<dbReference type="InterPro" id="IPR050415">
    <property type="entry name" value="MRET"/>
</dbReference>
<feature type="transmembrane region" description="Helical" evidence="11">
    <location>
        <begin position="95"/>
        <end position="118"/>
    </location>
</feature>
<dbReference type="PANTHER" id="PTHR47354">
    <property type="entry name" value="NADH OXIDOREDUCTASE HCR"/>
    <property type="match status" value="1"/>
</dbReference>
<evidence type="ECO:0000256" key="7">
    <source>
        <dbReference type="ARBA" id="ARBA00023002"/>
    </source>
</evidence>
<dbReference type="AlphaFoldDB" id="A0A6J6AWJ4"/>
<proteinExistence type="predicted"/>
<evidence type="ECO:0000256" key="9">
    <source>
        <dbReference type="ARBA" id="ARBA00023014"/>
    </source>
</evidence>
<keyword evidence="5" id="KW-0479">Metal-binding</keyword>
<evidence type="ECO:0000256" key="11">
    <source>
        <dbReference type="SAM" id="Phobius"/>
    </source>
</evidence>
<evidence type="ECO:0000256" key="6">
    <source>
        <dbReference type="ARBA" id="ARBA00022989"/>
    </source>
</evidence>
<dbReference type="Gene3D" id="3.40.50.80">
    <property type="entry name" value="Nucleotide-binding domain of ferredoxin-NADP reductase (FNR) module"/>
    <property type="match status" value="1"/>
</dbReference>
<keyword evidence="2" id="KW-0285">Flavoprotein</keyword>
<dbReference type="CDD" id="cd06185">
    <property type="entry name" value="PDR_like"/>
    <property type="match status" value="1"/>
</dbReference>
<dbReference type="CDD" id="cd00207">
    <property type="entry name" value="fer2"/>
    <property type="match status" value="1"/>
</dbReference>
<evidence type="ECO:0000256" key="3">
    <source>
        <dbReference type="ARBA" id="ARBA00022692"/>
    </source>
</evidence>
<dbReference type="InterPro" id="IPR036010">
    <property type="entry name" value="2Fe-2S_ferredoxin-like_sf"/>
</dbReference>
<keyword evidence="8" id="KW-0408">Iron</keyword>
<dbReference type="Gene3D" id="3.10.20.30">
    <property type="match status" value="1"/>
</dbReference>
<dbReference type="GO" id="GO:0051537">
    <property type="term" value="F:2 iron, 2 sulfur cluster binding"/>
    <property type="evidence" value="ECO:0007669"/>
    <property type="project" value="UniProtKB-KW"/>
</dbReference>
<protein>
    <submittedName>
        <fullName evidence="14">Unannotated protein</fullName>
    </submittedName>
</protein>
<dbReference type="InterPro" id="IPR013130">
    <property type="entry name" value="Fe3_Rdtase_TM_dom"/>
</dbReference>
<organism evidence="14">
    <name type="scientific">freshwater metagenome</name>
    <dbReference type="NCBI Taxonomy" id="449393"/>
    <lineage>
        <taxon>unclassified sequences</taxon>
        <taxon>metagenomes</taxon>
        <taxon>ecological metagenomes</taxon>
    </lineage>
</organism>
<dbReference type="PROSITE" id="PS51085">
    <property type="entry name" value="2FE2S_FER_2"/>
    <property type="match status" value="1"/>
</dbReference>
<dbReference type="InterPro" id="IPR012675">
    <property type="entry name" value="Beta-grasp_dom_sf"/>
</dbReference>
<comment type="subcellular location">
    <subcellularLocation>
        <location evidence="1">Membrane</location>
        <topology evidence="1">Multi-pass membrane protein</topology>
    </subcellularLocation>
</comment>
<dbReference type="Gene3D" id="2.40.30.10">
    <property type="entry name" value="Translation factors"/>
    <property type="match status" value="1"/>
</dbReference>
<dbReference type="SUPFAM" id="SSF52343">
    <property type="entry name" value="Ferredoxin reductase-like, C-terminal NADP-linked domain"/>
    <property type="match status" value="1"/>
</dbReference>
<dbReference type="PANTHER" id="PTHR47354:SF1">
    <property type="entry name" value="CARNITINE MONOOXYGENASE REDUCTASE SUBUNIT"/>
    <property type="match status" value="1"/>
</dbReference>
<evidence type="ECO:0000256" key="10">
    <source>
        <dbReference type="ARBA" id="ARBA00023136"/>
    </source>
</evidence>
<accession>A0A6J6AWJ4</accession>
<dbReference type="InterPro" id="IPR001041">
    <property type="entry name" value="2Fe-2S_ferredoxin-type"/>
</dbReference>
<evidence type="ECO:0000256" key="2">
    <source>
        <dbReference type="ARBA" id="ARBA00022630"/>
    </source>
</evidence>
<dbReference type="SUPFAM" id="SSF63380">
    <property type="entry name" value="Riboflavin synthase domain-like"/>
    <property type="match status" value="1"/>
</dbReference>
<dbReference type="Pfam" id="PF01794">
    <property type="entry name" value="Ferric_reduct"/>
    <property type="match status" value="1"/>
</dbReference>
<dbReference type="GO" id="GO:0016491">
    <property type="term" value="F:oxidoreductase activity"/>
    <property type="evidence" value="ECO:0007669"/>
    <property type="project" value="UniProtKB-KW"/>
</dbReference>
<sequence length="524" mass="57283">MNDPHIWWYVSRVSALTAWGLMSFSLVWGVLLSSRVFRGLDNPAWLKDLHKYLSTLTVLLASVHTLALTLDPYVKFDAADLFIPGVATYEGATELINLALAIGVVAMWVMSVVYLTSLVMDKLPRALWKAIHYASYFVFFAIGIHAAFSGSDVGSWWYAAVSIFVISMAMIALMIRFTVIALRERRAVADAKVSALRIAAQAERDAVVLENPDEDSRDKRTMVVQKVTRHAKDVLGIRLIPVGGGRTAWWDAGSHITLHLPNGMERQYSLCGDSTDRTGYDIAVLDTHGPEGGSTWIHNNVKAGTVMTVSGPRNHFPLVPARTYLFIAGGIGITPIRAMIESLPAKRDWRLLYLGKNKDGMAFADDVVSEYGKRVTVHESDTAGRFDLSGLLESTNADVYCCGPETLMSEIEQRVERNRAHVERFNPVLREIEGGAKPFVVRLASTGRKVNVAANVSIADALVKAGVPIDTSCGKGVCGTCETRVVDGKPSHLDSVMPDADKDKLGVMYPCVSRADGAEITLDA</sequence>
<evidence type="ECO:0000256" key="4">
    <source>
        <dbReference type="ARBA" id="ARBA00022714"/>
    </source>
</evidence>
<evidence type="ECO:0000259" key="12">
    <source>
        <dbReference type="PROSITE" id="PS51085"/>
    </source>
</evidence>
<reference evidence="14" key="1">
    <citation type="submission" date="2020-05" db="EMBL/GenBank/DDBJ databases">
        <authorList>
            <person name="Chiriac C."/>
            <person name="Salcher M."/>
            <person name="Ghai R."/>
            <person name="Kavagutti S V."/>
        </authorList>
    </citation>
    <scope>NUCLEOTIDE SEQUENCE</scope>
</reference>
<keyword evidence="10 11" id="KW-0472">Membrane</keyword>
<dbReference type="Pfam" id="PF00111">
    <property type="entry name" value="Fer2"/>
    <property type="match status" value="1"/>
</dbReference>
<dbReference type="GO" id="GO:0016020">
    <property type="term" value="C:membrane"/>
    <property type="evidence" value="ECO:0007669"/>
    <property type="project" value="UniProtKB-SubCell"/>
</dbReference>
<name>A0A6J6AWJ4_9ZZZZ</name>
<feature type="transmembrane region" description="Helical" evidence="11">
    <location>
        <begin position="6"/>
        <end position="31"/>
    </location>
</feature>
<keyword evidence="7" id="KW-0560">Oxidoreductase</keyword>
<dbReference type="InterPro" id="IPR017927">
    <property type="entry name" value="FAD-bd_FR_type"/>
</dbReference>